<evidence type="ECO:0000256" key="4">
    <source>
        <dbReference type="ARBA" id="ARBA00022603"/>
    </source>
</evidence>
<evidence type="ECO:0000259" key="12">
    <source>
        <dbReference type="PROSITE" id="PS51215"/>
    </source>
</evidence>
<dbReference type="GO" id="GO:0016279">
    <property type="term" value="F:protein-lysine N-methyltransferase activity"/>
    <property type="evidence" value="ECO:0007669"/>
    <property type="project" value="UniProtKB-ARBA"/>
</dbReference>
<dbReference type="SMART" id="SM00570">
    <property type="entry name" value="AWS"/>
    <property type="match status" value="1"/>
</dbReference>
<name>A0AA36GFS2_CYLNA</name>
<dbReference type="PROSITE" id="PS51215">
    <property type="entry name" value="AWS"/>
    <property type="match status" value="1"/>
</dbReference>
<evidence type="ECO:0008006" key="15">
    <source>
        <dbReference type="Google" id="ProtNLM"/>
    </source>
</evidence>
<evidence type="ECO:0000259" key="10">
    <source>
        <dbReference type="PROSITE" id="PS50280"/>
    </source>
</evidence>
<keyword evidence="4" id="KW-0489">Methyltransferase</keyword>
<gene>
    <name evidence="13" type="ORF">CYNAS_LOCUS4882</name>
</gene>
<dbReference type="InterPro" id="IPR001214">
    <property type="entry name" value="SET_dom"/>
</dbReference>
<keyword evidence="3" id="KW-0158">Chromosome</keyword>
<evidence type="ECO:0000259" key="9">
    <source>
        <dbReference type="PROSITE" id="PS50020"/>
    </source>
</evidence>
<dbReference type="SUPFAM" id="SSF82199">
    <property type="entry name" value="SET domain"/>
    <property type="match status" value="1"/>
</dbReference>
<feature type="domain" description="SET" evidence="10">
    <location>
        <begin position="440"/>
        <end position="562"/>
    </location>
</feature>
<feature type="region of interest" description="Disordered" evidence="8">
    <location>
        <begin position="1"/>
        <end position="106"/>
    </location>
</feature>
<feature type="region of interest" description="Disordered" evidence="8">
    <location>
        <begin position="1160"/>
        <end position="1193"/>
    </location>
</feature>
<keyword evidence="7" id="KW-0539">Nucleus</keyword>
<dbReference type="GO" id="GO:0032259">
    <property type="term" value="P:methylation"/>
    <property type="evidence" value="ECO:0007669"/>
    <property type="project" value="UniProtKB-KW"/>
</dbReference>
<evidence type="ECO:0000256" key="2">
    <source>
        <dbReference type="ARBA" id="ARBA00004286"/>
    </source>
</evidence>
<feature type="compositionally biased region" description="Low complexity" evidence="8">
    <location>
        <begin position="81"/>
        <end position="95"/>
    </location>
</feature>
<dbReference type="InterPro" id="IPR050777">
    <property type="entry name" value="SET2_Histone-Lys_MeTrsfase"/>
</dbReference>
<feature type="region of interest" description="Disordered" evidence="8">
    <location>
        <begin position="141"/>
        <end position="214"/>
    </location>
</feature>
<evidence type="ECO:0000256" key="6">
    <source>
        <dbReference type="ARBA" id="ARBA00022691"/>
    </source>
</evidence>
<dbReference type="PANTHER" id="PTHR22884">
    <property type="entry name" value="SET DOMAIN PROTEINS"/>
    <property type="match status" value="1"/>
</dbReference>
<dbReference type="InterPro" id="IPR001202">
    <property type="entry name" value="WW_dom"/>
</dbReference>
<feature type="domain" description="Post-SET" evidence="11">
    <location>
        <begin position="569"/>
        <end position="585"/>
    </location>
</feature>
<feature type="region of interest" description="Disordered" evidence="8">
    <location>
        <begin position="1054"/>
        <end position="1082"/>
    </location>
</feature>
<feature type="compositionally biased region" description="Pro residues" evidence="8">
    <location>
        <begin position="1066"/>
        <end position="1080"/>
    </location>
</feature>
<evidence type="ECO:0000256" key="8">
    <source>
        <dbReference type="SAM" id="MobiDB-lite"/>
    </source>
</evidence>
<feature type="compositionally biased region" description="Basic and acidic residues" evidence="8">
    <location>
        <begin position="20"/>
        <end position="30"/>
    </location>
</feature>
<dbReference type="InterPro" id="IPR046341">
    <property type="entry name" value="SET_dom_sf"/>
</dbReference>
<dbReference type="Pfam" id="PF00856">
    <property type="entry name" value="SET"/>
    <property type="match status" value="1"/>
</dbReference>
<proteinExistence type="predicted"/>
<dbReference type="SMART" id="SM00456">
    <property type="entry name" value="WW"/>
    <property type="match status" value="1"/>
</dbReference>
<dbReference type="SMART" id="SM00317">
    <property type="entry name" value="SET"/>
    <property type="match status" value="1"/>
</dbReference>
<feature type="domain" description="WW" evidence="9">
    <location>
        <begin position="1085"/>
        <end position="1112"/>
    </location>
</feature>
<dbReference type="CDD" id="cd00201">
    <property type="entry name" value="WW"/>
    <property type="match status" value="1"/>
</dbReference>
<dbReference type="SUPFAM" id="SSF51045">
    <property type="entry name" value="WW domain"/>
    <property type="match status" value="1"/>
</dbReference>
<organism evidence="13 14">
    <name type="scientific">Cylicocyclus nassatus</name>
    <name type="common">Nematode worm</name>
    <dbReference type="NCBI Taxonomy" id="53992"/>
    <lineage>
        <taxon>Eukaryota</taxon>
        <taxon>Metazoa</taxon>
        <taxon>Ecdysozoa</taxon>
        <taxon>Nematoda</taxon>
        <taxon>Chromadorea</taxon>
        <taxon>Rhabditida</taxon>
        <taxon>Rhabditina</taxon>
        <taxon>Rhabditomorpha</taxon>
        <taxon>Strongyloidea</taxon>
        <taxon>Strongylidae</taxon>
        <taxon>Cylicocyclus</taxon>
    </lineage>
</organism>
<dbReference type="EMBL" id="CATQJL010000112">
    <property type="protein sequence ID" value="CAJ0592899.1"/>
    <property type="molecule type" value="Genomic_DNA"/>
</dbReference>
<dbReference type="PROSITE" id="PS50020">
    <property type="entry name" value="WW_DOMAIN_2"/>
    <property type="match status" value="1"/>
</dbReference>
<keyword evidence="14" id="KW-1185">Reference proteome</keyword>
<feature type="compositionally biased region" description="Low complexity" evidence="8">
    <location>
        <begin position="192"/>
        <end position="208"/>
    </location>
</feature>
<comment type="caution">
    <text evidence="13">The sequence shown here is derived from an EMBL/GenBank/DDBJ whole genome shotgun (WGS) entry which is preliminary data.</text>
</comment>
<feature type="compositionally biased region" description="Acidic residues" evidence="8">
    <location>
        <begin position="54"/>
        <end position="71"/>
    </location>
</feature>
<dbReference type="GO" id="GO:0140938">
    <property type="term" value="F:histone H3 methyltransferase activity"/>
    <property type="evidence" value="ECO:0007669"/>
    <property type="project" value="UniProtKB-ARBA"/>
</dbReference>
<dbReference type="InterPro" id="IPR003616">
    <property type="entry name" value="Post-SET_dom"/>
</dbReference>
<dbReference type="InterPro" id="IPR006560">
    <property type="entry name" value="AWS_dom"/>
</dbReference>
<dbReference type="Pfam" id="PF00397">
    <property type="entry name" value="WW"/>
    <property type="match status" value="1"/>
</dbReference>
<keyword evidence="5" id="KW-0808">Transferase</keyword>
<evidence type="ECO:0000256" key="5">
    <source>
        <dbReference type="ARBA" id="ARBA00022679"/>
    </source>
</evidence>
<dbReference type="Gene3D" id="2.170.270.10">
    <property type="entry name" value="SET domain"/>
    <property type="match status" value="1"/>
</dbReference>
<feature type="compositionally biased region" description="Acidic residues" evidence="8">
    <location>
        <begin position="170"/>
        <end position="184"/>
    </location>
</feature>
<reference evidence="13" key="1">
    <citation type="submission" date="2023-07" db="EMBL/GenBank/DDBJ databases">
        <authorList>
            <consortium name="CYATHOMIX"/>
        </authorList>
    </citation>
    <scope>NUCLEOTIDE SEQUENCE</scope>
    <source>
        <strain evidence="13">N/A</strain>
    </source>
</reference>
<evidence type="ECO:0000256" key="7">
    <source>
        <dbReference type="ARBA" id="ARBA00023242"/>
    </source>
</evidence>
<protein>
    <recommendedName>
        <fullName evidence="15">Histone-lysine N-methyltransferase</fullName>
    </recommendedName>
</protein>
<feature type="domain" description="AWS" evidence="12">
    <location>
        <begin position="390"/>
        <end position="438"/>
    </location>
</feature>
<evidence type="ECO:0000256" key="1">
    <source>
        <dbReference type="ARBA" id="ARBA00004123"/>
    </source>
</evidence>
<feature type="region of interest" description="Disordered" evidence="8">
    <location>
        <begin position="1108"/>
        <end position="1143"/>
    </location>
</feature>
<feature type="compositionally biased region" description="Polar residues" evidence="8">
    <location>
        <begin position="1160"/>
        <end position="1188"/>
    </location>
</feature>
<feature type="region of interest" description="Disordered" evidence="8">
    <location>
        <begin position="264"/>
        <end position="287"/>
    </location>
</feature>
<dbReference type="InterPro" id="IPR036020">
    <property type="entry name" value="WW_dom_sf"/>
</dbReference>
<dbReference type="GO" id="GO:0005634">
    <property type="term" value="C:nucleus"/>
    <property type="evidence" value="ECO:0007669"/>
    <property type="project" value="UniProtKB-SubCell"/>
</dbReference>
<evidence type="ECO:0000313" key="13">
    <source>
        <dbReference type="EMBL" id="CAJ0592899.1"/>
    </source>
</evidence>
<evidence type="ECO:0000313" key="14">
    <source>
        <dbReference type="Proteomes" id="UP001176961"/>
    </source>
</evidence>
<comment type="subcellular location">
    <subcellularLocation>
        <location evidence="2">Chromosome</location>
    </subcellularLocation>
    <subcellularLocation>
        <location evidence="1">Nucleus</location>
    </subcellularLocation>
</comment>
<dbReference type="PROSITE" id="PS50868">
    <property type="entry name" value="POST_SET"/>
    <property type="match status" value="1"/>
</dbReference>
<evidence type="ECO:0000259" key="11">
    <source>
        <dbReference type="PROSITE" id="PS50868"/>
    </source>
</evidence>
<feature type="compositionally biased region" description="Acidic residues" evidence="8">
    <location>
        <begin position="590"/>
        <end position="613"/>
    </location>
</feature>
<dbReference type="GO" id="GO:0005694">
    <property type="term" value="C:chromosome"/>
    <property type="evidence" value="ECO:0007669"/>
    <property type="project" value="UniProtKB-SubCell"/>
</dbReference>
<dbReference type="Proteomes" id="UP001176961">
    <property type="component" value="Unassembled WGS sequence"/>
</dbReference>
<keyword evidence="6" id="KW-0949">S-adenosyl-L-methionine</keyword>
<dbReference type="Gene3D" id="2.20.70.10">
    <property type="match status" value="1"/>
</dbReference>
<dbReference type="SMART" id="SM00508">
    <property type="entry name" value="PostSET"/>
    <property type="match status" value="1"/>
</dbReference>
<dbReference type="PROSITE" id="PS50280">
    <property type="entry name" value="SET"/>
    <property type="match status" value="1"/>
</dbReference>
<evidence type="ECO:0000256" key="3">
    <source>
        <dbReference type="ARBA" id="ARBA00022454"/>
    </source>
</evidence>
<feature type="region of interest" description="Disordered" evidence="8">
    <location>
        <begin position="589"/>
        <end position="626"/>
    </location>
</feature>
<sequence length="1301" mass="145138">MLKTEKALMTAVAPSAVHTNADETEKDRPPQRQSMDGSPPSGGRSVQLNHNGLEEEEDHEPSDTSDTEDEESPPHLVFTDGSCSEGSECSSRSSSPLSNFEPCGSPDSEICVTNIIEAIEDCETEVEVENGDDLALEVEDVEAGSPASSNKDDVPVVEPCTSNPPFLERDEVDMEVSSGDESDEPIPTMSNASVSTTATPAPAVVQPTPEEKKRIEDNIQALMREFERKRLEEKIRKVASVESIPPAPMKPQAAVIYDEETKVNAVSTSGISPSQDQTSSAQVQEQVASIQECCTNEANSQPLVKSEPEPSSVAYSPADDVVTSADATSVDVAPAAVASSSCEVVNTDSSDVKKDDAACELPSSSVEVPPVPIYEEIEQCIYKVESKKKAVSLMCFCRSNNMDCSDGRCDNRAMLTECPKNCLGKDKDCKNRRFAKREYAPVQAFYTGPHKGFGVQATAPIKKGQFIIEYVGEVVPPDEFAKRLKRYGRDPTHTHHYMFEIGSMVIDATKKGNCSRFMNHSCEPNAVCEKWYVPKTPCAIDRIGFFAKRDIEVGEEITFDYQFQNYGREAQRCYCGAASCTGWIGKPPEIVDDGDDVADETESETDESESSADEETKVAQRAAPRLKRRHRYRGKDNLSLADIEKRLEKAVAFGCRNRTHVLGWIKLMTEITLLKNEAGVLRPMHCVADTICSIVSQEPSLQHIFVANGLPNIFKMWLRTQFPDALFGESLDLKLVIIRSLTIMQSCADAINARAPEILPMIADLATFTITDAIYIRDTMEFIVDKVCEDEEEIIEERRVPLAVRLDRLTRAAIRLQAVLQQHVSFRIPKKVKVDRAAAGKEAELARVEDQLSSRNHGRYLNFHGRRNGTIGPNGKFRFRISRWSKDYRPRKRTRSSSRDGGITETIRCRIGPCTSITEHMRTVKRSRLDDDEPIIITKVIPNWPRPTVTTNIPPPPPPQIISPAQLIIPPPPTVFPPVPPFPEFGPYPNYPMLDPGYQAPYECQQAPLDDFDPEECRKYYEGYDVVSLQQRTQSLLKEMAIVQAILDQKLNKKKPTTPPVIIAPKSPPPPKTPPPPPPQKEYLWRKAVDEDGAKYYYHKITRESVWELPEGEESDPGERTPTRMPDTSGCGNDESDNVEASKQNDLLSRWSAICSPQVSTSTNTQSATPSSTAVTNGSATSNGTQSCQKKRERERRLWERFSSEADRKRAKKLMGEIEKVVGPIIIRYIGNREDATKKKKEWIIKQVSKEMLKRESERPDFNFTLTEKGSKRVTDYASAFIKRKCAKEPKELWKGYDGSP</sequence>
<accession>A0AA36GFS2</accession>